<comment type="caution">
    <text evidence="1">The sequence shown here is derived from an EMBL/GenBank/DDBJ whole genome shotgun (WGS) entry which is preliminary data.</text>
</comment>
<evidence type="ECO:0000313" key="1">
    <source>
        <dbReference type="EMBL" id="EAZ93399.1"/>
    </source>
</evidence>
<name>A3IHW7_9CHRO</name>
<dbReference type="AlphaFoldDB" id="A3IHW7"/>
<accession>A3IHW7</accession>
<sequence>MLYFFYGKFHNYFFNFCFGYTHSHGFVFRYNYFSLKTDQAQRKADLFH</sequence>
<dbReference type="EMBL" id="AAXW01000002">
    <property type="protein sequence ID" value="EAZ93399.1"/>
    <property type="molecule type" value="Genomic_DNA"/>
</dbReference>
<evidence type="ECO:0000313" key="2">
    <source>
        <dbReference type="Proteomes" id="UP000003781"/>
    </source>
</evidence>
<reference evidence="1 2" key="1">
    <citation type="submission" date="2007-03" db="EMBL/GenBank/DDBJ databases">
        <authorList>
            <person name="Stal L."/>
            <person name="Ferriera S."/>
            <person name="Johnson J."/>
            <person name="Kravitz S."/>
            <person name="Beeson K."/>
            <person name="Sutton G."/>
            <person name="Rogers Y.-H."/>
            <person name="Friedman R."/>
            <person name="Frazier M."/>
            <person name="Venter J.C."/>
        </authorList>
    </citation>
    <scope>NUCLEOTIDE SEQUENCE [LARGE SCALE GENOMIC DNA]</scope>
    <source>
        <strain evidence="1 2">CCY0110</strain>
    </source>
</reference>
<keyword evidence="2" id="KW-1185">Reference proteome</keyword>
<organism evidence="1 2">
    <name type="scientific">Crocosphaera chwakensis CCY0110</name>
    <dbReference type="NCBI Taxonomy" id="391612"/>
    <lineage>
        <taxon>Bacteria</taxon>
        <taxon>Bacillati</taxon>
        <taxon>Cyanobacteriota</taxon>
        <taxon>Cyanophyceae</taxon>
        <taxon>Oscillatoriophycideae</taxon>
        <taxon>Chroococcales</taxon>
        <taxon>Aphanothecaceae</taxon>
        <taxon>Crocosphaera</taxon>
        <taxon>Crocosphaera chwakensis</taxon>
    </lineage>
</organism>
<dbReference type="Proteomes" id="UP000003781">
    <property type="component" value="Unassembled WGS sequence"/>
</dbReference>
<gene>
    <name evidence="1" type="ORF">CY0110_16427</name>
</gene>
<protein>
    <submittedName>
        <fullName evidence="1">Uncharacterized protein</fullName>
    </submittedName>
</protein>
<proteinExistence type="predicted"/>